<comment type="catalytic activity">
    <reaction evidence="20">
        <text>FMN + ATP + H(+) = FAD + diphosphate</text>
        <dbReference type="Rhea" id="RHEA:17237"/>
        <dbReference type="ChEBI" id="CHEBI:15378"/>
        <dbReference type="ChEBI" id="CHEBI:30616"/>
        <dbReference type="ChEBI" id="CHEBI:33019"/>
        <dbReference type="ChEBI" id="CHEBI:57692"/>
        <dbReference type="ChEBI" id="CHEBI:58210"/>
        <dbReference type="EC" id="2.7.7.2"/>
    </reaction>
</comment>
<dbReference type="Pfam" id="PF00994">
    <property type="entry name" value="MoCF_biosynth"/>
    <property type="match status" value="1"/>
</dbReference>
<dbReference type="SMART" id="SM00852">
    <property type="entry name" value="MoCF_biosynth"/>
    <property type="match status" value="1"/>
</dbReference>
<evidence type="ECO:0000256" key="2">
    <source>
        <dbReference type="ARBA" id="ARBA00003316"/>
    </source>
</evidence>
<evidence type="ECO:0000256" key="14">
    <source>
        <dbReference type="ARBA" id="ARBA00022741"/>
    </source>
</evidence>
<feature type="region of interest" description="Disordered" evidence="21">
    <location>
        <begin position="46"/>
        <end position="84"/>
    </location>
</feature>
<evidence type="ECO:0000256" key="9">
    <source>
        <dbReference type="ARBA" id="ARBA00022490"/>
    </source>
</evidence>
<dbReference type="Gene3D" id="3.40.50.620">
    <property type="entry name" value="HUPs"/>
    <property type="match status" value="1"/>
</dbReference>
<comment type="pathway">
    <text evidence="4">Cofactor biosynthesis; FAD biosynthesis; FAD from FMN: step 1/1.</text>
</comment>
<evidence type="ECO:0000313" key="23">
    <source>
        <dbReference type="EMBL" id="CAI9723422.1"/>
    </source>
</evidence>
<comment type="function">
    <text evidence="2">Catalyzes the adenylation of flavin mononucleotide (FMN) to form flavin adenine dinucleotide (FAD) coenzyme.</text>
</comment>
<evidence type="ECO:0000256" key="19">
    <source>
        <dbReference type="ARBA" id="ARBA00031871"/>
    </source>
</evidence>
<gene>
    <name evidence="23" type="ORF">OCTVUL_1B009022</name>
</gene>
<evidence type="ECO:0000256" key="4">
    <source>
        <dbReference type="ARBA" id="ARBA00004726"/>
    </source>
</evidence>
<keyword evidence="13" id="KW-0548">Nucleotidyltransferase</keyword>
<dbReference type="InterPro" id="IPR056596">
    <property type="entry name" value="FLAD1_M"/>
</dbReference>
<evidence type="ECO:0000256" key="21">
    <source>
        <dbReference type="SAM" id="MobiDB-lite"/>
    </source>
</evidence>
<evidence type="ECO:0000256" key="10">
    <source>
        <dbReference type="ARBA" id="ARBA00022630"/>
    </source>
</evidence>
<evidence type="ECO:0000256" key="17">
    <source>
        <dbReference type="ARBA" id="ARBA00031145"/>
    </source>
</evidence>
<name>A0AA36AYU0_OCTVU</name>
<comment type="subcellular location">
    <subcellularLocation>
        <location evidence="3">Cytoplasm</location>
    </subcellularLocation>
</comment>
<dbReference type="GO" id="GO:0006747">
    <property type="term" value="P:FAD biosynthetic process"/>
    <property type="evidence" value="ECO:0007669"/>
    <property type="project" value="TreeGrafter"/>
</dbReference>
<evidence type="ECO:0000256" key="16">
    <source>
        <dbReference type="ARBA" id="ARBA00022840"/>
    </source>
</evidence>
<proteinExistence type="inferred from homology"/>
<evidence type="ECO:0000259" key="22">
    <source>
        <dbReference type="SMART" id="SM00852"/>
    </source>
</evidence>
<dbReference type="SUPFAM" id="SSF52402">
    <property type="entry name" value="Adenine nucleotide alpha hydrolases-like"/>
    <property type="match status" value="1"/>
</dbReference>
<evidence type="ECO:0000256" key="5">
    <source>
        <dbReference type="ARBA" id="ARBA00006749"/>
    </source>
</evidence>
<dbReference type="PANTHER" id="PTHR23293">
    <property type="entry name" value="FAD SYNTHETASE-RELATED FMN ADENYLYLTRANSFERASE"/>
    <property type="match status" value="1"/>
</dbReference>
<dbReference type="InterPro" id="IPR036425">
    <property type="entry name" value="MoaB/Mog-like_dom_sf"/>
</dbReference>
<keyword evidence="10" id="KW-0285">Flavoprotein</keyword>
<evidence type="ECO:0000256" key="1">
    <source>
        <dbReference type="ARBA" id="ARBA00001946"/>
    </source>
</evidence>
<comment type="cofactor">
    <cofactor evidence="1">
        <name>Mg(2+)</name>
        <dbReference type="ChEBI" id="CHEBI:18420"/>
    </cofactor>
</comment>
<comment type="similarity">
    <text evidence="5">In the C-terminal section; belongs to the PAPS reductase family. FAD1 subfamily.</text>
</comment>
<keyword evidence="15" id="KW-0274">FAD</keyword>
<evidence type="ECO:0000256" key="13">
    <source>
        <dbReference type="ARBA" id="ARBA00022695"/>
    </source>
</evidence>
<evidence type="ECO:0000256" key="7">
    <source>
        <dbReference type="ARBA" id="ARBA00012393"/>
    </source>
</evidence>
<keyword evidence="14" id="KW-0547">Nucleotide-binding</keyword>
<dbReference type="Gene3D" id="3.40.980.10">
    <property type="entry name" value="MoaB/Mog-like domain"/>
    <property type="match status" value="1"/>
</dbReference>
<dbReference type="InterPro" id="IPR002500">
    <property type="entry name" value="PAPS_reduct_dom"/>
</dbReference>
<protein>
    <recommendedName>
        <fullName evidence="8">FAD synthase</fullName>
        <ecNumber evidence="7">2.7.7.2</ecNumber>
    </recommendedName>
    <alternativeName>
        <fullName evidence="17">FAD pyrophosphorylase</fullName>
    </alternativeName>
    <alternativeName>
        <fullName evidence="19">FMN adenylyltransferase</fullName>
    </alternativeName>
    <alternativeName>
        <fullName evidence="18">Flavin adenine dinucleotide synthase</fullName>
    </alternativeName>
</protein>
<feature type="compositionally biased region" description="Polar residues" evidence="21">
    <location>
        <begin position="46"/>
        <end position="58"/>
    </location>
</feature>
<dbReference type="EC" id="2.7.7.2" evidence="7"/>
<dbReference type="GO" id="GO:0005737">
    <property type="term" value="C:cytoplasm"/>
    <property type="evidence" value="ECO:0007669"/>
    <property type="project" value="UniProtKB-SubCell"/>
</dbReference>
<dbReference type="AlphaFoldDB" id="A0AA36AYU0"/>
<feature type="domain" description="MoaB/Mog" evidence="22">
    <location>
        <begin position="91"/>
        <end position="257"/>
    </location>
</feature>
<evidence type="ECO:0000256" key="20">
    <source>
        <dbReference type="ARBA" id="ARBA00049494"/>
    </source>
</evidence>
<evidence type="ECO:0000256" key="6">
    <source>
        <dbReference type="ARBA" id="ARBA00007589"/>
    </source>
</evidence>
<keyword evidence="24" id="KW-1185">Reference proteome</keyword>
<evidence type="ECO:0000313" key="24">
    <source>
        <dbReference type="Proteomes" id="UP001162480"/>
    </source>
</evidence>
<reference evidence="23" key="1">
    <citation type="submission" date="2023-08" db="EMBL/GenBank/DDBJ databases">
        <authorList>
            <person name="Alioto T."/>
            <person name="Alioto T."/>
            <person name="Gomez Garrido J."/>
        </authorList>
    </citation>
    <scope>NUCLEOTIDE SEQUENCE</scope>
</reference>
<dbReference type="CDD" id="cd00885">
    <property type="entry name" value="cinA"/>
    <property type="match status" value="1"/>
</dbReference>
<keyword evidence="11" id="KW-0288">FMN</keyword>
<evidence type="ECO:0000256" key="12">
    <source>
        <dbReference type="ARBA" id="ARBA00022679"/>
    </source>
</evidence>
<dbReference type="InterPro" id="IPR001453">
    <property type="entry name" value="MoaB/Mog_dom"/>
</dbReference>
<evidence type="ECO:0000256" key="8">
    <source>
        <dbReference type="ARBA" id="ARBA00015431"/>
    </source>
</evidence>
<evidence type="ECO:0000256" key="15">
    <source>
        <dbReference type="ARBA" id="ARBA00022827"/>
    </source>
</evidence>
<dbReference type="PANTHER" id="PTHR23293:SF9">
    <property type="entry name" value="FAD SYNTHASE"/>
    <property type="match status" value="1"/>
</dbReference>
<dbReference type="GO" id="GO:0005524">
    <property type="term" value="F:ATP binding"/>
    <property type="evidence" value="ECO:0007669"/>
    <property type="project" value="UniProtKB-KW"/>
</dbReference>
<dbReference type="EMBL" id="OX597818">
    <property type="protein sequence ID" value="CAI9723422.1"/>
    <property type="molecule type" value="Genomic_DNA"/>
</dbReference>
<dbReference type="SUPFAM" id="SSF53218">
    <property type="entry name" value="Molybdenum cofactor biosynthesis proteins"/>
    <property type="match status" value="1"/>
</dbReference>
<comment type="similarity">
    <text evidence="6">In the N-terminal section; belongs to the MoaB/Mog family.</text>
</comment>
<keyword evidence="12" id="KW-0808">Transferase</keyword>
<evidence type="ECO:0000256" key="3">
    <source>
        <dbReference type="ARBA" id="ARBA00004496"/>
    </source>
</evidence>
<dbReference type="CDD" id="cd23948">
    <property type="entry name" value="FAD_synthase"/>
    <property type="match status" value="1"/>
</dbReference>
<accession>A0AA36AYU0</accession>
<evidence type="ECO:0000256" key="18">
    <source>
        <dbReference type="ARBA" id="ARBA00031676"/>
    </source>
</evidence>
<keyword evidence="9" id="KW-0963">Cytoplasm</keyword>
<dbReference type="FunFam" id="3.40.50.620:FF:000113">
    <property type="entry name" value="FAD synthase"/>
    <property type="match status" value="1"/>
</dbReference>
<sequence length="571" mass="64393">MTRFMFSPLHKPLGHIFFRTPSVAALLPATTTFISRCLSFFPQPNARSATGSMASSSQTSKRDDRSDTVTDVSSSTSGFSPIEPEPTYTAGIIIIGDEILKGQTADTNSHFLTKQLFTLGVKVKKISVIGDTISEIVQEVKEFSSRFTYVITSGGVGPTHDDITFEAVANAFDEKTVLNPIIAEFIKEYFKVSDLSSPHFKLAKIPQSSRLEFGVHPKTKVKSKYPLVCVSNVYMFPGIPFLLEKSFISLKHLFMNPDAQLHTKEIYVAAEEVAITDILNDVNAKFQQVQLGSYPEFHNSYYKVKLTLQAENEDELKNAIHHLTDNLPAASIVLYEKDPIMHAMNNLYAIVDSEESSEFHQRIREAVTTIELCLEQYTIPEIAVGFNGGKDCTALLHLVYAVVQKKYPDGHDQLQALFIRSKMSFPEVESFIQVSKNSYNLKMITLNGKIKESLAELKVQNPQVKAVFMGTRVTDPYSENLQPFIETDAGWPSYMRVNPLLYWTYNDIWTFLRKLCIPYCTLYDLGYTSLGSMNNTHPNPVLQYTDKFGVLKFRPAYELTDTTKERDGRNI</sequence>
<keyword evidence="16" id="KW-0067">ATP-binding</keyword>
<dbReference type="Pfam" id="PF01507">
    <property type="entry name" value="PAPS_reduct"/>
    <property type="match status" value="2"/>
</dbReference>
<dbReference type="Proteomes" id="UP001162480">
    <property type="component" value="Chromosome 5"/>
</dbReference>
<dbReference type="GO" id="GO:0003919">
    <property type="term" value="F:FMN adenylyltransferase activity"/>
    <property type="evidence" value="ECO:0007669"/>
    <property type="project" value="UniProtKB-EC"/>
</dbReference>
<dbReference type="InterPro" id="IPR014729">
    <property type="entry name" value="Rossmann-like_a/b/a_fold"/>
</dbReference>
<dbReference type="Pfam" id="PF24102">
    <property type="entry name" value="FLAD1_M"/>
    <property type="match status" value="1"/>
</dbReference>
<organism evidence="23 24">
    <name type="scientific">Octopus vulgaris</name>
    <name type="common">Common octopus</name>
    <dbReference type="NCBI Taxonomy" id="6645"/>
    <lineage>
        <taxon>Eukaryota</taxon>
        <taxon>Metazoa</taxon>
        <taxon>Spiralia</taxon>
        <taxon>Lophotrochozoa</taxon>
        <taxon>Mollusca</taxon>
        <taxon>Cephalopoda</taxon>
        <taxon>Coleoidea</taxon>
        <taxon>Octopodiformes</taxon>
        <taxon>Octopoda</taxon>
        <taxon>Incirrata</taxon>
        <taxon>Octopodidae</taxon>
        <taxon>Octopus</taxon>
    </lineage>
</organism>
<evidence type="ECO:0000256" key="11">
    <source>
        <dbReference type="ARBA" id="ARBA00022643"/>
    </source>
</evidence>